<dbReference type="KEGG" id="jsv:CNX70_20590"/>
<gene>
    <name evidence="1" type="ORF">CNX70_20590</name>
</gene>
<dbReference type="AlphaFoldDB" id="A0A290WZI7"/>
<sequence>MQGIAPFHIQAGQIEHRLPVQSLCRLTRQINDFFVIAVFHENFRVFHGARFEKPVLRLRIDGWHLARLGFTDKIRDMRIEKRQALVAWQDFFRVVRHFAGA</sequence>
<reference evidence="1 2" key="1">
    <citation type="submission" date="2017-09" db="EMBL/GenBank/DDBJ databases">
        <title>Complete genome sequence of Janthinobacterium svalbardensis PAMC 27463.</title>
        <authorList>
            <person name="Cho Y.-J."/>
            <person name="Cho A."/>
            <person name="Kim O.-S."/>
            <person name="Lee J.-I."/>
        </authorList>
    </citation>
    <scope>NUCLEOTIDE SEQUENCE [LARGE SCALE GENOMIC DNA]</scope>
    <source>
        <strain evidence="1 2">PAMC 27463</strain>
    </source>
</reference>
<dbReference type="Proteomes" id="UP000218437">
    <property type="component" value="Chromosome"/>
</dbReference>
<evidence type="ECO:0000313" key="1">
    <source>
        <dbReference type="EMBL" id="ATD62273.1"/>
    </source>
</evidence>
<evidence type="ECO:0000313" key="2">
    <source>
        <dbReference type="Proteomes" id="UP000218437"/>
    </source>
</evidence>
<name>A0A290WZI7_9BURK</name>
<accession>A0A290WZI7</accession>
<proteinExistence type="predicted"/>
<dbReference type="EMBL" id="CP023422">
    <property type="protein sequence ID" value="ATD62273.1"/>
    <property type="molecule type" value="Genomic_DNA"/>
</dbReference>
<keyword evidence="2" id="KW-1185">Reference proteome</keyword>
<protein>
    <submittedName>
        <fullName evidence="1">Uncharacterized protein</fullName>
    </submittedName>
</protein>
<organism evidence="1 2">
    <name type="scientific">Janthinobacterium svalbardensis</name>
    <dbReference type="NCBI Taxonomy" id="368607"/>
    <lineage>
        <taxon>Bacteria</taxon>
        <taxon>Pseudomonadati</taxon>
        <taxon>Pseudomonadota</taxon>
        <taxon>Betaproteobacteria</taxon>
        <taxon>Burkholderiales</taxon>
        <taxon>Oxalobacteraceae</taxon>
        <taxon>Janthinobacterium</taxon>
    </lineage>
</organism>